<evidence type="ECO:0000313" key="5">
    <source>
        <dbReference type="Proteomes" id="UP001604335"/>
    </source>
</evidence>
<sequence length="191" mass="21258">MESCLLDAMEAVFKGFRIQDWQPRDRAAAATVIRTVLTEYGLPWEPTGADRDVLAVEDCYLATGGEFWVIYQGSQLVGTGAYYPIDRGDRAVEIRKMYLLPLARGQGLGRWLLQQLERAASRRGFQIAWLETASVLATAVQLYETSGYQLTQGVETPRCDRLYCKPIARGPITAHQPSATNSSSTNLYTNS</sequence>
<accession>A0ABW7CA57</accession>
<feature type="domain" description="N-acetyltransferase" evidence="3">
    <location>
        <begin position="16"/>
        <end position="168"/>
    </location>
</feature>
<keyword evidence="2" id="KW-0012">Acyltransferase</keyword>
<keyword evidence="5" id="KW-1185">Reference proteome</keyword>
<dbReference type="PROSITE" id="PS51186">
    <property type="entry name" value="GNAT"/>
    <property type="match status" value="1"/>
</dbReference>
<dbReference type="InterPro" id="IPR016181">
    <property type="entry name" value="Acyl_CoA_acyltransferase"/>
</dbReference>
<evidence type="ECO:0000259" key="3">
    <source>
        <dbReference type="PROSITE" id="PS51186"/>
    </source>
</evidence>
<dbReference type="InterPro" id="IPR050832">
    <property type="entry name" value="Bact_Acetyltransf"/>
</dbReference>
<evidence type="ECO:0000256" key="2">
    <source>
        <dbReference type="ARBA" id="ARBA00023315"/>
    </source>
</evidence>
<dbReference type="SUPFAM" id="SSF55729">
    <property type="entry name" value="Acyl-CoA N-acyltransferases (Nat)"/>
    <property type="match status" value="1"/>
</dbReference>
<evidence type="ECO:0000256" key="1">
    <source>
        <dbReference type="ARBA" id="ARBA00022679"/>
    </source>
</evidence>
<dbReference type="PANTHER" id="PTHR43877">
    <property type="entry name" value="AMINOALKYLPHOSPHONATE N-ACETYLTRANSFERASE-RELATED-RELATED"/>
    <property type="match status" value="1"/>
</dbReference>
<keyword evidence="1" id="KW-0808">Transferase</keyword>
<dbReference type="CDD" id="cd04301">
    <property type="entry name" value="NAT_SF"/>
    <property type="match status" value="1"/>
</dbReference>
<dbReference type="PANTHER" id="PTHR43877:SF2">
    <property type="entry name" value="AMINOALKYLPHOSPHONATE N-ACETYLTRANSFERASE-RELATED"/>
    <property type="match status" value="1"/>
</dbReference>
<reference evidence="5" key="1">
    <citation type="journal article" date="2024" name="Algal Res.">
        <title>Biochemical, toxicological and genomic investigation of a high-biomass producing Limnothrix strain isolated from Italian shallow drinking water reservoir.</title>
        <authorList>
            <person name="Simonazzi M."/>
            <person name="Shishido T.K."/>
            <person name="Delbaje E."/>
            <person name="Wahlsten M."/>
            <person name="Fewer D.P."/>
            <person name="Sivonen K."/>
            <person name="Pezzolesi L."/>
            <person name="Pistocchi R."/>
        </authorList>
    </citation>
    <scope>NUCLEOTIDE SEQUENCE [LARGE SCALE GENOMIC DNA]</scope>
    <source>
        <strain evidence="5">LRLZ20PSL1</strain>
    </source>
</reference>
<dbReference type="EMBL" id="JAZAQF010000059">
    <property type="protein sequence ID" value="MFG3818020.1"/>
    <property type="molecule type" value="Genomic_DNA"/>
</dbReference>
<protein>
    <submittedName>
        <fullName evidence="4">GNAT family N-acetyltransferase</fullName>
    </submittedName>
</protein>
<organism evidence="4 5">
    <name type="scientific">Limnothrix redekei LRLZ20PSL1</name>
    <dbReference type="NCBI Taxonomy" id="3112953"/>
    <lineage>
        <taxon>Bacteria</taxon>
        <taxon>Bacillati</taxon>
        <taxon>Cyanobacteriota</taxon>
        <taxon>Cyanophyceae</taxon>
        <taxon>Pseudanabaenales</taxon>
        <taxon>Pseudanabaenaceae</taxon>
        <taxon>Limnothrix</taxon>
    </lineage>
</organism>
<proteinExistence type="predicted"/>
<name>A0ABW7CA57_9CYAN</name>
<evidence type="ECO:0000313" key="4">
    <source>
        <dbReference type="EMBL" id="MFG3818020.1"/>
    </source>
</evidence>
<dbReference type="Pfam" id="PF00583">
    <property type="entry name" value="Acetyltransf_1"/>
    <property type="match status" value="1"/>
</dbReference>
<dbReference type="Gene3D" id="3.40.630.30">
    <property type="match status" value="1"/>
</dbReference>
<gene>
    <name evidence="4" type="ORF">VPK24_10270</name>
</gene>
<dbReference type="InterPro" id="IPR000182">
    <property type="entry name" value="GNAT_dom"/>
</dbReference>
<dbReference type="Proteomes" id="UP001604335">
    <property type="component" value="Unassembled WGS sequence"/>
</dbReference>
<comment type="caution">
    <text evidence="4">The sequence shown here is derived from an EMBL/GenBank/DDBJ whole genome shotgun (WGS) entry which is preliminary data.</text>
</comment>